<evidence type="ECO:0000256" key="4">
    <source>
        <dbReference type="ARBA" id="ARBA00010815"/>
    </source>
</evidence>
<dbReference type="Pfam" id="PF02353">
    <property type="entry name" value="CMAS"/>
    <property type="match status" value="1"/>
</dbReference>
<evidence type="ECO:0000256" key="2">
    <source>
        <dbReference type="ARBA" id="ARBA00004760"/>
    </source>
</evidence>
<protein>
    <recommendedName>
        <fullName evidence="14">sphingolipid C(9)-methyltransferase</fullName>
        <ecNumber evidence="14">2.1.1.317</ecNumber>
    </recommendedName>
</protein>
<evidence type="ECO:0000256" key="6">
    <source>
        <dbReference type="ARBA" id="ARBA00022603"/>
    </source>
</evidence>
<reference evidence="17 18" key="1">
    <citation type="journal article" date="2019" name="Fungal Biol. Biotechnol.">
        <title>Draft genome sequence of fastidious pathogen Ceratobasidium theobromae, which causes vascular-streak dieback in Theobroma cacao.</title>
        <authorList>
            <person name="Ali S.S."/>
            <person name="Asman A."/>
            <person name="Shao J."/>
            <person name="Firmansyah A.P."/>
            <person name="Susilo A.W."/>
            <person name="Rosmana A."/>
            <person name="McMahon P."/>
            <person name="Junaid M."/>
            <person name="Guest D."/>
            <person name="Kheng T.Y."/>
            <person name="Meinhardt L.W."/>
            <person name="Bailey B.A."/>
        </authorList>
    </citation>
    <scope>NUCLEOTIDE SEQUENCE [LARGE SCALE GENOMIC DNA]</scope>
    <source>
        <strain evidence="17 18">CT2</strain>
    </source>
</reference>
<dbReference type="PANTHER" id="PTHR45197">
    <property type="entry name" value="SYNTHASE, PUTATIVE (AFU_ORTHOLOGUE AFUA_7G04190)-RELATED"/>
    <property type="match status" value="1"/>
</dbReference>
<keyword evidence="7" id="KW-0808">Transferase</keyword>
<dbReference type="InterPro" id="IPR036404">
    <property type="entry name" value="Jacalin-like_lectin_dom_sf"/>
</dbReference>
<dbReference type="InterPro" id="IPR052290">
    <property type="entry name" value="Sphingo_C9-MT"/>
</dbReference>
<dbReference type="GO" id="GO:0016020">
    <property type="term" value="C:membrane"/>
    <property type="evidence" value="ECO:0007669"/>
    <property type="project" value="UniProtKB-SubCell"/>
</dbReference>
<evidence type="ECO:0000256" key="7">
    <source>
        <dbReference type="ARBA" id="ARBA00022679"/>
    </source>
</evidence>
<dbReference type="GO" id="GO:0008168">
    <property type="term" value="F:methyltransferase activity"/>
    <property type="evidence" value="ECO:0007669"/>
    <property type="project" value="UniProtKB-KW"/>
</dbReference>
<dbReference type="GO" id="GO:0032259">
    <property type="term" value="P:methylation"/>
    <property type="evidence" value="ECO:0007669"/>
    <property type="project" value="UniProtKB-KW"/>
</dbReference>
<dbReference type="SUPFAM" id="SSF53335">
    <property type="entry name" value="S-adenosyl-L-methionine-dependent methyltransferases"/>
    <property type="match status" value="1"/>
</dbReference>
<evidence type="ECO:0000256" key="12">
    <source>
        <dbReference type="ARBA" id="ARBA00023098"/>
    </source>
</evidence>
<evidence type="ECO:0000256" key="13">
    <source>
        <dbReference type="ARBA" id="ARBA00023136"/>
    </source>
</evidence>
<proteinExistence type="inferred from homology"/>
<keyword evidence="6" id="KW-0489">Methyltransferase</keyword>
<dbReference type="Pfam" id="PF01419">
    <property type="entry name" value="Jacalin"/>
    <property type="match status" value="2"/>
</dbReference>
<feature type="transmembrane region" description="Helical" evidence="15">
    <location>
        <begin position="711"/>
        <end position="728"/>
    </location>
</feature>
<evidence type="ECO:0000313" key="18">
    <source>
        <dbReference type="Proteomes" id="UP000383932"/>
    </source>
</evidence>
<keyword evidence="18" id="KW-1185">Reference proteome</keyword>
<evidence type="ECO:0000256" key="3">
    <source>
        <dbReference type="ARBA" id="ARBA00004991"/>
    </source>
</evidence>
<dbReference type="Gene3D" id="3.40.50.150">
    <property type="entry name" value="Vaccinia Virus protein VP39"/>
    <property type="match status" value="1"/>
</dbReference>
<evidence type="ECO:0000259" key="16">
    <source>
        <dbReference type="PROSITE" id="PS51752"/>
    </source>
</evidence>
<dbReference type="PANTHER" id="PTHR45197:SF1">
    <property type="entry name" value="SPHINGOLIPID C9-METHYLTRANSFERASE A-RELATED"/>
    <property type="match status" value="1"/>
</dbReference>
<evidence type="ECO:0000256" key="15">
    <source>
        <dbReference type="SAM" id="Phobius"/>
    </source>
</evidence>
<keyword evidence="12" id="KW-0443">Lipid metabolism</keyword>
<comment type="pathway">
    <text evidence="3">Sphingolipid metabolism.</text>
</comment>
<dbReference type="PROSITE" id="PS51752">
    <property type="entry name" value="JACALIN_LECTIN"/>
    <property type="match status" value="2"/>
</dbReference>
<dbReference type="Gene3D" id="2.100.10.30">
    <property type="entry name" value="Jacalin-like lectin domain"/>
    <property type="match status" value="2"/>
</dbReference>
<dbReference type="Proteomes" id="UP000383932">
    <property type="component" value="Unassembled WGS sequence"/>
</dbReference>
<dbReference type="InterPro" id="IPR029063">
    <property type="entry name" value="SAM-dependent_MTases_sf"/>
</dbReference>
<dbReference type="InterPro" id="IPR001229">
    <property type="entry name" value="Jacalin-like_lectin_dom"/>
</dbReference>
<keyword evidence="9 15" id="KW-0812">Transmembrane</keyword>
<feature type="domain" description="Jacalin-type lectin" evidence="16">
    <location>
        <begin position="281"/>
        <end position="433"/>
    </location>
</feature>
<dbReference type="GO" id="GO:0006665">
    <property type="term" value="P:sphingolipid metabolic process"/>
    <property type="evidence" value="ECO:0007669"/>
    <property type="project" value="UniProtKB-KW"/>
</dbReference>
<evidence type="ECO:0000256" key="11">
    <source>
        <dbReference type="ARBA" id="ARBA00022989"/>
    </source>
</evidence>
<comment type="similarity">
    <text evidence="4">Belongs to the CFA/CMAS family.</text>
</comment>
<dbReference type="SMART" id="SM00915">
    <property type="entry name" value="Jacalin"/>
    <property type="match status" value="1"/>
</dbReference>
<evidence type="ECO:0000256" key="8">
    <source>
        <dbReference type="ARBA" id="ARBA00022691"/>
    </source>
</evidence>
<evidence type="ECO:0000256" key="14">
    <source>
        <dbReference type="ARBA" id="ARBA00039020"/>
    </source>
</evidence>
<evidence type="ECO:0000313" key="17">
    <source>
        <dbReference type="EMBL" id="KAB5588373.1"/>
    </source>
</evidence>
<evidence type="ECO:0000256" key="9">
    <source>
        <dbReference type="ARBA" id="ARBA00022692"/>
    </source>
</evidence>
<keyword evidence="10" id="KW-0746">Sphingolipid metabolism</keyword>
<keyword evidence="13 15" id="KW-0472">Membrane</keyword>
<keyword evidence="5" id="KW-0444">Lipid biosynthesis</keyword>
<comment type="caution">
    <text evidence="17">The sequence shown here is derived from an EMBL/GenBank/DDBJ whole genome shotgun (WGS) entry which is preliminary data.</text>
</comment>
<evidence type="ECO:0000256" key="1">
    <source>
        <dbReference type="ARBA" id="ARBA00004141"/>
    </source>
</evidence>
<dbReference type="AlphaFoldDB" id="A0A5N5QA46"/>
<feature type="domain" description="Jacalin-type lectin" evidence="16">
    <location>
        <begin position="448"/>
        <end position="594"/>
    </location>
</feature>
<dbReference type="EMBL" id="SSOP01000472">
    <property type="protein sequence ID" value="KAB5588373.1"/>
    <property type="molecule type" value="Genomic_DNA"/>
</dbReference>
<keyword evidence="11 15" id="KW-1133">Transmembrane helix</keyword>
<sequence>MEAPGSGRNPTSLSEWYQTSNITWTPSSSAEAPKWDSILENSGYLFGVGITGTDGPRPSARLVAMHKNLKGPLIREQDDTTTEIVTSKNDRQANLVHRGWSLLSVATISPWAALEMSNENVGRKVAWVTKRTVIRRLAVCALVEDLVPAPAFEADIEAALGKPTTAEKFRAVRKIFHDWGDVVPLEIDIGISFTITAPEAEYATASLALQRDSESLIGIKGFLISKRVRSILLPHQPSNSDQGRRPKRYLLDRGVLPVADLLNHNLQAQLAELLTQRLSYVPRLLLGPTNCVKVFDDTIHVPKTPSSVTIRCAGYIDSLWLTYSNGGGESNKHGGTGGTEYKFPLSEGTHIIDTQFLLTRIKGEYITEMVRWDDGSWVYGLQFVTNTERCSPHYGGHAGIPTIASGQGGALVGFTSRVHKHHQWGDLLAHGIWLHDIPGTIPIAKEDYVFSKYYGGAGGSPFNDRVVVDNSESRHLSKVGITYVNVITSIQFTYTDQVDTEFRAPCHGGGGLYKEFTLCPNEHIISVSGTHSDCRIVQLCFETSLGESHPVDSTRLKNHQAVRAKCSARKEATISPVHRKTNPCAYIASVGRAPLIDGDSGSSEAEEVPWMYITALAPDGHICLEMAVLFRISKDLFVDLFEYVDARLHKMDVRWLETHLGDIAGLDYAGIVEKQFSGRIALTTMAAPSSVRLTSLASIKNAPFPAEGSGSFSNAVLAGLVLGVPYVVKRMMPVVSRGGSYTYWFLVVVLGLPVTIAYWTVMSMFGPRKNEKLAFPGRPQSEYLELKDEGFRTEWQGKKIPMQIFYDAYFEGKVDFKGGFSGFYAHMLTVAGDVLDVMEWRHDWAEFRFTPELFKYVFTVLIPEVIVHSASQDEEQVRDHYDRGDDFYEWFLGPRMIYTSGVVLDNSHEESLEQLQDNKLALVCEKLDLKPNDKLLDIGCGWGTLAAYAAKNYGCDVTGVTLGKNQCKFGNQRIKDNGVDPDRARILCMDFRDVPPVKGQYTKIVSLEMAEHVGIRRYNQYLRQVYDLLDDDGIFVFQVAGIRQCWQFEDLIWGLFMNKYVFPGADASCALNWVIGRLEGVGFEIKAVDVLGVHYSATIWRWYKNWISNKSKVVAAYGDRWFRIWAFFLAYSTIISRQGSASVFQITAHKNLNAFHRMEGLESHTSLRLSDRAKNNSPVV</sequence>
<comment type="subcellular location">
    <subcellularLocation>
        <location evidence="1">Membrane</location>
        <topology evidence="1">Multi-pass membrane protein</topology>
    </subcellularLocation>
</comment>
<accession>A0A5N5QA46</accession>
<name>A0A5N5QA46_9AGAM</name>
<comment type="pathway">
    <text evidence="2">Lipid metabolism; sphingolipid metabolism.</text>
</comment>
<feature type="transmembrane region" description="Helical" evidence="15">
    <location>
        <begin position="740"/>
        <end position="761"/>
    </location>
</feature>
<organism evidence="17 18">
    <name type="scientific">Ceratobasidium theobromae</name>
    <dbReference type="NCBI Taxonomy" id="1582974"/>
    <lineage>
        <taxon>Eukaryota</taxon>
        <taxon>Fungi</taxon>
        <taxon>Dikarya</taxon>
        <taxon>Basidiomycota</taxon>
        <taxon>Agaricomycotina</taxon>
        <taxon>Agaricomycetes</taxon>
        <taxon>Cantharellales</taxon>
        <taxon>Ceratobasidiaceae</taxon>
        <taxon>Ceratobasidium</taxon>
    </lineage>
</organism>
<evidence type="ECO:0000256" key="10">
    <source>
        <dbReference type="ARBA" id="ARBA00022919"/>
    </source>
</evidence>
<dbReference type="InterPro" id="IPR054586">
    <property type="entry name" value="MACPF_1_fungal"/>
</dbReference>
<evidence type="ECO:0000256" key="5">
    <source>
        <dbReference type="ARBA" id="ARBA00022516"/>
    </source>
</evidence>
<dbReference type="SUPFAM" id="SSF51101">
    <property type="entry name" value="Mannose-binding lectins"/>
    <property type="match status" value="2"/>
</dbReference>
<keyword evidence="8" id="KW-0949">S-adenosyl-L-methionine</keyword>
<dbReference type="EC" id="2.1.1.317" evidence="14"/>
<dbReference type="Pfam" id="PF22693">
    <property type="entry name" value="MACPF_1"/>
    <property type="match status" value="1"/>
</dbReference>
<dbReference type="CDD" id="cd02440">
    <property type="entry name" value="AdoMet_MTases"/>
    <property type="match status" value="1"/>
</dbReference>
<dbReference type="OrthoDB" id="412182at2759"/>
<gene>
    <name evidence="17" type="ORF">CTheo_8186</name>
</gene>